<organism evidence="2 3">
    <name type="scientific">Dyadobacter sandarakinus</name>
    <dbReference type="NCBI Taxonomy" id="2747268"/>
    <lineage>
        <taxon>Bacteria</taxon>
        <taxon>Pseudomonadati</taxon>
        <taxon>Bacteroidota</taxon>
        <taxon>Cytophagia</taxon>
        <taxon>Cytophagales</taxon>
        <taxon>Spirosomataceae</taxon>
        <taxon>Dyadobacter</taxon>
    </lineage>
</organism>
<accession>A0ABX7IBF6</accession>
<evidence type="ECO:0000313" key="3">
    <source>
        <dbReference type="Proteomes" id="UP000612680"/>
    </source>
</evidence>
<keyword evidence="1" id="KW-0732">Signal</keyword>
<sequence>MKKSVILAMLLAAGTCTSLFAQGVGINTKTPDPSAALDIAATDKGVLVPRIALQSLVDATTIPNPANGLMIYNTNAGLKWGVGFYYNDGTPALPDWKGVSDIKIPYVRAGSEDAMFDLQNYSANTSSATIHAYSNQGYALSTEGKIKIAGPGQTPGKGKVLTSDAKGNATWEGGVAFRVEKSDNDPGKMAIDAAKIPFTLESYDIGNNFTGPAGTPSNTFVVPKTGIYHFDANIYWNQTLPHDPDNGCFISLIRVRNGVELSIASSRNVFDANSIGLSIDLPLTLDDQVYLVFSHDIVDEYVNLLPCSFSGRFVSSF</sequence>
<evidence type="ECO:0000313" key="2">
    <source>
        <dbReference type="EMBL" id="QRR03269.1"/>
    </source>
</evidence>
<dbReference type="SUPFAM" id="SSF49842">
    <property type="entry name" value="TNF-like"/>
    <property type="match status" value="1"/>
</dbReference>
<protein>
    <recommendedName>
        <fullName evidence="4">C1q domain-containing protein</fullName>
    </recommendedName>
</protein>
<name>A0ABX7IBF6_9BACT</name>
<feature type="signal peptide" evidence="1">
    <location>
        <begin position="1"/>
        <end position="21"/>
    </location>
</feature>
<feature type="chain" id="PRO_5045698219" description="C1q domain-containing protein" evidence="1">
    <location>
        <begin position="22"/>
        <end position="317"/>
    </location>
</feature>
<evidence type="ECO:0008006" key="4">
    <source>
        <dbReference type="Google" id="ProtNLM"/>
    </source>
</evidence>
<gene>
    <name evidence="2" type="ORF">HWI92_21300</name>
</gene>
<dbReference type="Gene3D" id="2.60.120.40">
    <property type="match status" value="1"/>
</dbReference>
<reference evidence="2 3" key="1">
    <citation type="submission" date="2020-06" db="EMBL/GenBank/DDBJ databases">
        <title>Dyadobacter sandarakinus sp. nov., isolated from the soil of the Arctic Yellow River Station.</title>
        <authorList>
            <person name="Zhang Y."/>
            <person name="Peng F."/>
        </authorList>
    </citation>
    <scope>NUCLEOTIDE SEQUENCE [LARGE SCALE GENOMIC DNA]</scope>
    <source>
        <strain evidence="2 3">Q3-56</strain>
    </source>
</reference>
<dbReference type="Proteomes" id="UP000612680">
    <property type="component" value="Chromosome"/>
</dbReference>
<keyword evidence="3" id="KW-1185">Reference proteome</keyword>
<proteinExistence type="predicted"/>
<evidence type="ECO:0000256" key="1">
    <source>
        <dbReference type="SAM" id="SignalP"/>
    </source>
</evidence>
<dbReference type="InterPro" id="IPR008983">
    <property type="entry name" value="Tumour_necrosis_fac-like_dom"/>
</dbReference>
<dbReference type="RefSeq" id="WP_204659046.1">
    <property type="nucleotide sequence ID" value="NZ_CP056775.1"/>
</dbReference>
<dbReference type="EMBL" id="CP056775">
    <property type="protein sequence ID" value="QRR03269.1"/>
    <property type="molecule type" value="Genomic_DNA"/>
</dbReference>